<keyword evidence="3" id="KW-1185">Reference proteome</keyword>
<evidence type="ECO:0000313" key="2">
    <source>
        <dbReference type="EMBL" id="WAR25527.1"/>
    </source>
</evidence>
<evidence type="ECO:0000256" key="1">
    <source>
        <dbReference type="SAM" id="MobiDB-lite"/>
    </source>
</evidence>
<organism evidence="2 3">
    <name type="scientific">Mya arenaria</name>
    <name type="common">Soft-shell clam</name>
    <dbReference type="NCBI Taxonomy" id="6604"/>
    <lineage>
        <taxon>Eukaryota</taxon>
        <taxon>Metazoa</taxon>
        <taxon>Spiralia</taxon>
        <taxon>Lophotrochozoa</taxon>
        <taxon>Mollusca</taxon>
        <taxon>Bivalvia</taxon>
        <taxon>Autobranchia</taxon>
        <taxon>Heteroconchia</taxon>
        <taxon>Euheterodonta</taxon>
        <taxon>Imparidentia</taxon>
        <taxon>Neoheterodontei</taxon>
        <taxon>Myida</taxon>
        <taxon>Myoidea</taxon>
        <taxon>Myidae</taxon>
        <taxon>Mya</taxon>
    </lineage>
</organism>
<proteinExistence type="predicted"/>
<feature type="compositionally biased region" description="Basic and acidic residues" evidence="1">
    <location>
        <begin position="179"/>
        <end position="189"/>
    </location>
</feature>
<accession>A0ABY7FWU9</accession>
<dbReference type="EMBL" id="CP111025">
    <property type="protein sequence ID" value="WAR25527.1"/>
    <property type="molecule type" value="Genomic_DNA"/>
</dbReference>
<evidence type="ECO:0000313" key="3">
    <source>
        <dbReference type="Proteomes" id="UP001164746"/>
    </source>
</evidence>
<name>A0ABY7FWU9_MYAAR</name>
<sequence>MYLMDSISLPASMGVSPGRPINPYTGQVGGYAYPGSGAGYPGHVPFRVVPGTVDTGNTETNCQHCRPSAIKWNNSQTTPYNSSAGTCYNGCNPHQQQTYQNSDIYATGYQNSQIQPHSYTYQQFGNAGIHSSGFSMSGATGYPPPLAPSAPAFASPPLTYMDQSGSYDDAPPPYQDLPELEKKVSGYNM</sequence>
<dbReference type="Proteomes" id="UP001164746">
    <property type="component" value="Chromosome 14"/>
</dbReference>
<protein>
    <submittedName>
        <fullName evidence="2">Uncharacterized protein</fullName>
    </submittedName>
</protein>
<reference evidence="2" key="1">
    <citation type="submission" date="2022-11" db="EMBL/GenBank/DDBJ databases">
        <title>Centuries of genome instability and evolution in soft-shell clam transmissible cancer (bioRxiv).</title>
        <authorList>
            <person name="Hart S.F.M."/>
            <person name="Yonemitsu M.A."/>
            <person name="Giersch R.M."/>
            <person name="Beal B.F."/>
            <person name="Arriagada G."/>
            <person name="Davis B.W."/>
            <person name="Ostrander E.A."/>
            <person name="Goff S.P."/>
            <person name="Metzger M.J."/>
        </authorList>
    </citation>
    <scope>NUCLEOTIDE SEQUENCE</scope>
    <source>
        <strain evidence="2">MELC-2E11</strain>
        <tissue evidence="2">Siphon/mantle</tissue>
    </source>
</reference>
<feature type="region of interest" description="Disordered" evidence="1">
    <location>
        <begin position="153"/>
        <end position="189"/>
    </location>
</feature>
<gene>
    <name evidence="2" type="ORF">MAR_011231</name>
</gene>